<organism evidence="2 3">
    <name type="scientific">Eiseniibacteriota bacterium</name>
    <dbReference type="NCBI Taxonomy" id="2212470"/>
    <lineage>
        <taxon>Bacteria</taxon>
        <taxon>Candidatus Eiseniibacteriota</taxon>
    </lineage>
</organism>
<gene>
    <name evidence="2" type="ORF">FJY75_11890</name>
</gene>
<accession>A0A938BRP3</accession>
<evidence type="ECO:0000313" key="2">
    <source>
        <dbReference type="EMBL" id="MBM3318542.1"/>
    </source>
</evidence>
<comment type="caution">
    <text evidence="2">The sequence shown here is derived from an EMBL/GenBank/DDBJ whole genome shotgun (WGS) entry which is preliminary data.</text>
</comment>
<evidence type="ECO:0000313" key="3">
    <source>
        <dbReference type="Proteomes" id="UP000748308"/>
    </source>
</evidence>
<proteinExistence type="predicted"/>
<dbReference type="Proteomes" id="UP000748308">
    <property type="component" value="Unassembled WGS sequence"/>
</dbReference>
<dbReference type="EMBL" id="VGIY01000393">
    <property type="protein sequence ID" value="MBM3318542.1"/>
    <property type="molecule type" value="Genomic_DNA"/>
</dbReference>
<reference evidence="2" key="1">
    <citation type="submission" date="2019-03" db="EMBL/GenBank/DDBJ databases">
        <title>Lake Tanganyika Metagenome-Assembled Genomes (MAGs).</title>
        <authorList>
            <person name="Tran P."/>
        </authorList>
    </citation>
    <scope>NUCLEOTIDE SEQUENCE</scope>
    <source>
        <strain evidence="2">M_DeepCast_400m_m2_100</strain>
    </source>
</reference>
<dbReference type="AlphaFoldDB" id="A0A938BRP3"/>
<protein>
    <submittedName>
        <fullName evidence="2">Uncharacterized protein</fullName>
    </submittedName>
</protein>
<name>A0A938BRP3_UNCEI</name>
<feature type="region of interest" description="Disordered" evidence="1">
    <location>
        <begin position="511"/>
        <end position="530"/>
    </location>
</feature>
<sequence>KITNFSLYNAIAIKGQTGGTLTGNYGVAGEHLGGQTRGYLGGRDEAVRGVHAPSGTYGCLGMASQGAFGRSPTAGTRGYLGGFVGAYGEGPAGDFGYLGGYLGGSDDGARGHHAASANYGSIGRADCGIYGRHAASGNDGTIANHTEGVLGVAAATGNHGKLGCSTAGVHGRQGLLGPHGYLGGTHGAYGEHPDSSTWGALGAADGGVVGRSDYVAPAVLGQNSVFDTRGSLGDIDGGAVGRSALSTGVLGPSSNAVRGEHASGSFGHIVVGPLSPSGPAGITVRGPMGSHVTTGALGHQEAGVLGEKSPRFYGALARLVWDDDQDVWQYGVFGYDDELLRDRSYTWAGGFSGDVYVLGWLSKWGGYFLIDHPLDPANKLLRHSFVESPENLLIYRGRARLDASGEAAIALPEYFAALTREDEATVGLSCVGASFLTGYEWESDYGSFRVFGDPGREVSWAVYADRDDPVIRRLARPVEEEKGRERGYCDRGELLNPTAYGYPESAGWAHKLRRDERSPAAPSPEHIHGE</sequence>
<feature type="non-terminal residue" evidence="2">
    <location>
        <position position="1"/>
    </location>
</feature>
<evidence type="ECO:0000256" key="1">
    <source>
        <dbReference type="SAM" id="MobiDB-lite"/>
    </source>
</evidence>